<organism evidence="3 4">
    <name type="scientific">candidate division WOR-3 bacterium JGI_Cruoil_03_44_89</name>
    <dbReference type="NCBI Taxonomy" id="1973748"/>
    <lineage>
        <taxon>Bacteria</taxon>
        <taxon>Bacteria division WOR-3</taxon>
    </lineage>
</organism>
<dbReference type="AlphaFoldDB" id="A0A235BQ94"/>
<dbReference type="Pfam" id="PF10543">
    <property type="entry name" value="ORF6N"/>
    <property type="match status" value="1"/>
</dbReference>
<evidence type="ECO:0000256" key="1">
    <source>
        <dbReference type="SAM" id="Coils"/>
    </source>
</evidence>
<dbReference type="EMBL" id="NOZQ01000185">
    <property type="protein sequence ID" value="OYD14401.1"/>
    <property type="molecule type" value="Genomic_DNA"/>
</dbReference>
<evidence type="ECO:0000259" key="2">
    <source>
        <dbReference type="Pfam" id="PF10543"/>
    </source>
</evidence>
<gene>
    <name evidence="3" type="ORF">CH333_08130</name>
</gene>
<evidence type="ECO:0000313" key="4">
    <source>
        <dbReference type="Proteomes" id="UP000215215"/>
    </source>
</evidence>
<feature type="coiled-coil region" evidence="1">
    <location>
        <begin position="118"/>
        <end position="145"/>
    </location>
</feature>
<evidence type="ECO:0000313" key="3">
    <source>
        <dbReference type="EMBL" id="OYD14401.1"/>
    </source>
</evidence>
<dbReference type="InterPro" id="IPR018873">
    <property type="entry name" value="KilA-N_DNA-bd_domain"/>
</dbReference>
<dbReference type="GO" id="GO:0003677">
    <property type="term" value="F:DNA binding"/>
    <property type="evidence" value="ECO:0007669"/>
    <property type="project" value="UniProtKB-KW"/>
</dbReference>
<protein>
    <submittedName>
        <fullName evidence="3">DNA-binding protein</fullName>
    </submittedName>
</protein>
<feature type="domain" description="KilA-N DNA-binding" evidence="2">
    <location>
        <begin position="12"/>
        <end position="98"/>
    </location>
</feature>
<keyword evidence="3" id="KW-0238">DNA-binding</keyword>
<reference evidence="3 4" key="1">
    <citation type="submission" date="2017-07" db="EMBL/GenBank/DDBJ databases">
        <title>Recovery of genomes from metagenomes via a dereplication, aggregation, and scoring strategy.</title>
        <authorList>
            <person name="Sieber C.M."/>
            <person name="Probst A.J."/>
            <person name="Sharrar A."/>
            <person name="Thomas B.C."/>
            <person name="Hess M."/>
            <person name="Tringe S.G."/>
            <person name="Banfield J.F."/>
        </authorList>
    </citation>
    <scope>NUCLEOTIDE SEQUENCE [LARGE SCALE GENOMIC DNA]</scope>
    <source>
        <strain evidence="3">JGI_Cruoil_03_44_89</strain>
    </source>
</reference>
<proteinExistence type="predicted"/>
<dbReference type="Proteomes" id="UP000215215">
    <property type="component" value="Unassembled WGS sequence"/>
</dbReference>
<accession>A0A235BQ94</accession>
<keyword evidence="1" id="KW-0175">Coiled coil</keyword>
<name>A0A235BQ94_UNCW3</name>
<sequence>MKEIVPQEVIQQKIFLIRGHKVMLDSDLAELYKVETKQLKRQVRRNIERFPLDFMFELTQEEYKDFVRCQFGTLKRGKHSKYPPYAFTEQGVAMLSSVLNSERAILVNIAIMRTFVKLREILSTHKELAHKLSQLERKIEKHDGEIKTIFDAIRQLMAPPEKPHRRIGFRPETGK</sequence>
<comment type="caution">
    <text evidence="3">The sequence shown here is derived from an EMBL/GenBank/DDBJ whole genome shotgun (WGS) entry which is preliminary data.</text>
</comment>